<reference evidence="4 5" key="1">
    <citation type="submission" date="2024-01" db="EMBL/GenBank/DDBJ databases">
        <authorList>
            <consortium name="Genoscope - CEA"/>
            <person name="William W."/>
        </authorList>
    </citation>
    <scope>NUCLEOTIDE SEQUENCE [LARGE SCALE GENOMIC DNA]</scope>
    <source>
        <strain evidence="4 5">29B2s-10</strain>
    </source>
</reference>
<comment type="function">
    <text evidence="1">Component of the mitochondrial ribosome (mitoribosome), a dedicated translation machinery responsible for the synthesis of mitochondrial genome-encoded proteins, including at least some of the essential transmembrane subunits of the mitochondrial respiratory chain. The mitoribosomes are attached to the mitochondrial inner membrane and translation products are cotranslationally integrated into the membrane.</text>
</comment>
<evidence type="ECO:0000313" key="5">
    <source>
        <dbReference type="Proteomes" id="UP001497600"/>
    </source>
</evidence>
<keyword evidence="5" id="KW-1185">Reference proteome</keyword>
<evidence type="ECO:0000259" key="3">
    <source>
        <dbReference type="Pfam" id="PF02777"/>
    </source>
</evidence>
<proteinExistence type="predicted"/>
<keyword evidence="4" id="KW-0689">Ribosomal protein</keyword>
<keyword evidence="4" id="KW-0687">Ribonucleoprotein</keyword>
<dbReference type="SUPFAM" id="SSF54719">
    <property type="entry name" value="Fe,Mn superoxide dismutase (SOD), C-terminal domain"/>
    <property type="match status" value="1"/>
</dbReference>
<dbReference type="InterPro" id="IPR036314">
    <property type="entry name" value="SOD_C_sf"/>
</dbReference>
<dbReference type="InterPro" id="IPR019832">
    <property type="entry name" value="Mn/Fe_SOD_C"/>
</dbReference>
<dbReference type="EMBL" id="OZ004259">
    <property type="protein sequence ID" value="CAK7918688.1"/>
    <property type="molecule type" value="Genomic_DNA"/>
</dbReference>
<dbReference type="Proteomes" id="UP001497600">
    <property type="component" value="Chromosome G"/>
</dbReference>
<feature type="domain" description="Manganese/iron superoxide dismutase C-terminal" evidence="3">
    <location>
        <begin position="286"/>
        <end position="341"/>
    </location>
</feature>
<sequence>MNRVGLRLGGCFPVASLIQRRAVSYTLPSIKTLDNNKTTNTDFQGLFSSKTVDELWYKRGTHLVEGLNQLLEENNVSNRPSDLNQLIQQTFNKPDLFGVYAYASLLHNLQFYMESLKPNTTAEASQNVKQCGPEELLKTPLIADVYNNEPTDPALRDWISNSFGSVAEFRTLLLNSAKGIKGDGTVWLVAQAFYSEKTVKNEKNQYTTLAVMNTYNAGIVNDSIRSGQVTKLQQQKQAKADFLKRKQLERQNAETEGKVEEVIEEEEGVEETKNESKTDDLVLGTVEEAEASALFLDKKLIPLLAIDASPRNYLLDYGVYGKQQYLDNVWDCIDWNVVAERAPVRSKPTIDYI</sequence>
<evidence type="ECO:0000256" key="2">
    <source>
        <dbReference type="SAM" id="MobiDB-lite"/>
    </source>
</evidence>
<name>A0ABP0EJH5_9ASCO</name>
<dbReference type="Gene3D" id="3.55.40.20">
    <property type="entry name" value="Iron/manganese superoxide dismutase, C-terminal domain"/>
    <property type="match status" value="1"/>
</dbReference>
<dbReference type="PANTHER" id="PTHR43595:SF1">
    <property type="entry name" value="SMALL RIBOSOMAL SUBUNIT PROTEIN MS43"/>
    <property type="match status" value="1"/>
</dbReference>
<evidence type="ECO:0000256" key="1">
    <source>
        <dbReference type="ARBA" id="ARBA00037226"/>
    </source>
</evidence>
<gene>
    <name evidence="4" type="primary">MRP1</name>
    <name evidence="4" type="ORF">CAAN4_G14400</name>
</gene>
<accession>A0ABP0EJH5</accession>
<evidence type="ECO:0000313" key="4">
    <source>
        <dbReference type="EMBL" id="CAK7918688.1"/>
    </source>
</evidence>
<dbReference type="PANTHER" id="PTHR43595">
    <property type="entry name" value="37S RIBOSOMAL PROTEIN S26, MITOCHONDRIAL"/>
    <property type="match status" value="1"/>
</dbReference>
<dbReference type="Pfam" id="PF02777">
    <property type="entry name" value="Sod_Fe_C"/>
    <property type="match status" value="2"/>
</dbReference>
<organism evidence="4 5">
    <name type="scientific">[Candida] anglica</name>
    <dbReference type="NCBI Taxonomy" id="148631"/>
    <lineage>
        <taxon>Eukaryota</taxon>
        <taxon>Fungi</taxon>
        <taxon>Dikarya</taxon>
        <taxon>Ascomycota</taxon>
        <taxon>Saccharomycotina</taxon>
        <taxon>Pichiomycetes</taxon>
        <taxon>Debaryomycetaceae</taxon>
        <taxon>Kurtzmaniella</taxon>
    </lineage>
</organism>
<dbReference type="GO" id="GO:0005840">
    <property type="term" value="C:ribosome"/>
    <property type="evidence" value="ECO:0007669"/>
    <property type="project" value="UniProtKB-KW"/>
</dbReference>
<feature type="domain" description="Manganese/iron superoxide dismutase C-terminal" evidence="3">
    <location>
        <begin position="154"/>
        <end position="210"/>
    </location>
</feature>
<feature type="region of interest" description="Disordered" evidence="2">
    <location>
        <begin position="256"/>
        <end position="276"/>
    </location>
</feature>
<protein>
    <submittedName>
        <fullName evidence="4">37S ribosomal protein Mrp1p, mitochondrial</fullName>
    </submittedName>
</protein>